<keyword evidence="6" id="KW-0285">Flavoprotein</keyword>
<dbReference type="Pfam" id="PF16690">
    <property type="entry name" value="MMACHC"/>
    <property type="match status" value="1"/>
</dbReference>
<dbReference type="GO" id="GO:0005737">
    <property type="term" value="C:cytoplasm"/>
    <property type="evidence" value="ECO:0007669"/>
    <property type="project" value="UniProtKB-SubCell"/>
</dbReference>
<dbReference type="EMBL" id="CAJNOV010010805">
    <property type="protein sequence ID" value="CAF1421692.1"/>
    <property type="molecule type" value="Genomic_DNA"/>
</dbReference>
<proteinExistence type="inferred from homology"/>
<comment type="cofactor">
    <cofactor evidence="2">
        <name>FAD</name>
        <dbReference type="ChEBI" id="CHEBI:57692"/>
    </cofactor>
</comment>
<evidence type="ECO:0000256" key="10">
    <source>
        <dbReference type="ARBA" id="ARBA00023002"/>
    </source>
</evidence>
<keyword evidence="8" id="KW-0274">FAD</keyword>
<evidence type="ECO:0000313" key="12">
    <source>
        <dbReference type="EMBL" id="CAF1421692.1"/>
    </source>
</evidence>
<evidence type="ECO:0000256" key="5">
    <source>
        <dbReference type="ARBA" id="ARBA00022490"/>
    </source>
</evidence>
<keyword evidence="9" id="KW-0521">NADP</keyword>
<dbReference type="AlphaFoldDB" id="A0A815MF56"/>
<evidence type="ECO:0000256" key="8">
    <source>
        <dbReference type="ARBA" id="ARBA00022827"/>
    </source>
</evidence>
<comment type="subcellular location">
    <subcellularLocation>
        <location evidence="3">Cytoplasm</location>
    </subcellularLocation>
</comment>
<evidence type="ECO:0000256" key="11">
    <source>
        <dbReference type="ARBA" id="ARBA00031313"/>
    </source>
</evidence>
<evidence type="ECO:0000256" key="9">
    <source>
        <dbReference type="ARBA" id="ARBA00022857"/>
    </source>
</evidence>
<comment type="caution">
    <text evidence="12">The sequence shown here is derived from an EMBL/GenBank/DDBJ whole genome shotgun (WGS) entry which is preliminary data.</text>
</comment>
<accession>A0A815MF56</accession>
<keyword evidence="10" id="KW-0560">Oxidoreductase</keyword>
<dbReference type="Proteomes" id="UP000663855">
    <property type="component" value="Unassembled WGS sequence"/>
</dbReference>
<dbReference type="GO" id="GO:0033787">
    <property type="term" value="F:cyanocobalamin reductase (cyanide-eliminating) (NADP+) activity"/>
    <property type="evidence" value="ECO:0007669"/>
    <property type="project" value="TreeGrafter"/>
</dbReference>
<comment type="similarity">
    <text evidence="4">Belongs to the MMACHC family.</text>
</comment>
<name>A0A815MF56_9BILA</name>
<dbReference type="GO" id="GO:0071949">
    <property type="term" value="F:FAD binding"/>
    <property type="evidence" value="ECO:0007669"/>
    <property type="project" value="TreeGrafter"/>
</dbReference>
<evidence type="ECO:0000256" key="6">
    <source>
        <dbReference type="ARBA" id="ARBA00022630"/>
    </source>
</evidence>
<protein>
    <recommendedName>
        <fullName evidence="11">Cyanocobalamin reductase (cyanide-eliminating)</fullName>
    </recommendedName>
</protein>
<organism evidence="12 13">
    <name type="scientific">Rotaria magnacalcarata</name>
    <dbReference type="NCBI Taxonomy" id="392030"/>
    <lineage>
        <taxon>Eukaryota</taxon>
        <taxon>Metazoa</taxon>
        <taxon>Spiralia</taxon>
        <taxon>Gnathifera</taxon>
        <taxon>Rotifera</taxon>
        <taxon>Eurotatoria</taxon>
        <taxon>Bdelloidea</taxon>
        <taxon>Philodinida</taxon>
        <taxon>Philodinidae</taxon>
        <taxon>Rotaria</taxon>
    </lineage>
</organism>
<gene>
    <name evidence="12" type="ORF">CJN711_LOCUS23030</name>
</gene>
<keyword evidence="7" id="KW-0288">FMN</keyword>
<dbReference type="GO" id="GO:0009235">
    <property type="term" value="P:cobalamin metabolic process"/>
    <property type="evidence" value="ECO:0007669"/>
    <property type="project" value="TreeGrafter"/>
</dbReference>
<dbReference type="PANTHER" id="PTHR31457">
    <property type="entry name" value="METHYLMALONIC ACIDURIA AND HOMOCYSTINURIA TYPE C PROTEIN"/>
    <property type="match status" value="1"/>
</dbReference>
<evidence type="ECO:0000313" key="13">
    <source>
        <dbReference type="Proteomes" id="UP000663855"/>
    </source>
</evidence>
<evidence type="ECO:0000256" key="4">
    <source>
        <dbReference type="ARBA" id="ARBA00007762"/>
    </source>
</evidence>
<dbReference type="GO" id="GO:0032451">
    <property type="term" value="F:demethylase activity"/>
    <property type="evidence" value="ECO:0007669"/>
    <property type="project" value="TreeGrafter"/>
</dbReference>
<dbReference type="PANTHER" id="PTHR31457:SF2">
    <property type="entry name" value="CYANOCOBALAMIN REDUCTASE _ ALKYLCOBALAMIN DEALKYLASE"/>
    <property type="match status" value="1"/>
</dbReference>
<evidence type="ECO:0000256" key="1">
    <source>
        <dbReference type="ARBA" id="ARBA00001917"/>
    </source>
</evidence>
<evidence type="ECO:0000256" key="2">
    <source>
        <dbReference type="ARBA" id="ARBA00001974"/>
    </source>
</evidence>
<sequence length="247" mass="28817">MIEFNTTYALLQNNLTESGFEVYPFLISWYNSVVDPLFRLSTYNDDTVAFLVVSTPSMFEKTFLPYALDSSKDLSRDPIDCCVKEKIQTVIKKIPDYDIDVIFDYDLWPTRRPKIVMQTVGHVAGAARFYSRQQLANDPFPKDRNMMGVCLHPKYGGWFALRSVLVFKTLKYPLLPRISSIDVLNGDESLVVDVLKRFNDCWEDNSYRNVIPVAETYSSLQQSYFQTKPKDRLVWLENLRQTYKEKH</sequence>
<evidence type="ECO:0000256" key="7">
    <source>
        <dbReference type="ARBA" id="ARBA00022643"/>
    </source>
</evidence>
<dbReference type="CDD" id="cd12959">
    <property type="entry name" value="MMACHC-like"/>
    <property type="match status" value="1"/>
</dbReference>
<evidence type="ECO:0000256" key="3">
    <source>
        <dbReference type="ARBA" id="ARBA00004496"/>
    </source>
</evidence>
<dbReference type="InterPro" id="IPR032037">
    <property type="entry name" value="MMACHC"/>
</dbReference>
<keyword evidence="5" id="KW-0963">Cytoplasm</keyword>
<comment type="cofactor">
    <cofactor evidence="1">
        <name>FMN</name>
        <dbReference type="ChEBI" id="CHEBI:58210"/>
    </cofactor>
</comment>
<reference evidence="12" key="1">
    <citation type="submission" date="2021-02" db="EMBL/GenBank/DDBJ databases">
        <authorList>
            <person name="Nowell W R."/>
        </authorList>
    </citation>
    <scope>NUCLEOTIDE SEQUENCE</scope>
</reference>